<gene>
    <name evidence="2" type="ORF">HMPREF1097_03951</name>
</gene>
<dbReference type="AlphaFoldDB" id="R0AP57"/>
<dbReference type="InterPro" id="IPR036388">
    <property type="entry name" value="WH-like_DNA-bd_sf"/>
</dbReference>
<dbReference type="HOGENOM" id="CLU_881948_0_0_9"/>
<dbReference type="Gene3D" id="1.10.10.10">
    <property type="entry name" value="Winged helix-like DNA-binding domain superfamily/Winged helix DNA-binding domain"/>
    <property type="match status" value="1"/>
</dbReference>
<feature type="domain" description="Peptidase S74" evidence="1">
    <location>
        <begin position="219"/>
        <end position="312"/>
    </location>
</feature>
<name>R0AP57_9FIRM</name>
<accession>R0AP57</accession>
<dbReference type="RefSeq" id="WP_002573179.1">
    <property type="nucleotide sequence ID" value="NZ_KB851156.1"/>
</dbReference>
<dbReference type="PROSITE" id="PS51688">
    <property type="entry name" value="ICA"/>
    <property type="match status" value="1"/>
</dbReference>
<evidence type="ECO:0000313" key="3">
    <source>
        <dbReference type="Proteomes" id="UP000013041"/>
    </source>
</evidence>
<dbReference type="EMBL" id="AGYG01000028">
    <property type="protein sequence ID" value="ENZ34564.1"/>
    <property type="molecule type" value="Genomic_DNA"/>
</dbReference>
<organism evidence="2 3">
    <name type="scientific">Enterocloster bolteae 90B8</name>
    <dbReference type="NCBI Taxonomy" id="997897"/>
    <lineage>
        <taxon>Bacteria</taxon>
        <taxon>Bacillati</taxon>
        <taxon>Bacillota</taxon>
        <taxon>Clostridia</taxon>
        <taxon>Lachnospirales</taxon>
        <taxon>Lachnospiraceae</taxon>
        <taxon>Enterocloster</taxon>
    </lineage>
</organism>
<comment type="caution">
    <text evidence="2">The sequence shown here is derived from an EMBL/GenBank/DDBJ whole genome shotgun (WGS) entry which is preliminary data.</text>
</comment>
<dbReference type="Proteomes" id="UP000013041">
    <property type="component" value="Unassembled WGS sequence"/>
</dbReference>
<sequence>MAVFKPLVLDQDETDMSQVMSKLYRFSRDLKYTLSNLTLEDNMDNSFLKVLDSRKNKTREISFSKDALTIDLLDYETGMHTSLEQIREKISLLVDSGDVVNTMLSRMELYGEYITLKTGQVIIQAQNMTLDKAGNAYFSGDIIGGSINIDGKFIVYPDGSCYVDGAFTTETLNPPNGIYAYELDVYNDDDRINTVTGNIACADAYISETLTCRRVHQTSDRRCKKWIEPISDQEATEALKAIVPTRYTFIDSGRAGIGCIAQNLYRKTEAGRLPMVVRHGKHLALPYSSYGAIYTRAIQKNQERIGAIKQEIKERKERIRVKL</sequence>
<evidence type="ECO:0000259" key="1">
    <source>
        <dbReference type="PROSITE" id="PS51688"/>
    </source>
</evidence>
<dbReference type="InterPro" id="IPR030392">
    <property type="entry name" value="S74_ICA"/>
</dbReference>
<dbReference type="PATRIC" id="fig|997897.5.peg.4160"/>
<protein>
    <recommendedName>
        <fullName evidence="1">Peptidase S74 domain-containing protein</fullName>
    </recommendedName>
</protein>
<dbReference type="Pfam" id="PF13884">
    <property type="entry name" value="Peptidase_S74"/>
    <property type="match status" value="1"/>
</dbReference>
<reference evidence="2 3" key="1">
    <citation type="submission" date="2013-01" db="EMBL/GenBank/DDBJ databases">
        <title>The Genome Sequence of Clostridium bolteae 90B8.</title>
        <authorList>
            <consortium name="The Broad Institute Genome Sequencing Platform"/>
            <person name="Earl A."/>
            <person name="Ward D."/>
            <person name="Feldgarden M."/>
            <person name="Gevers D."/>
            <person name="Courvalin P."/>
            <person name="Lambert T."/>
            <person name="Walker B."/>
            <person name="Young S.K."/>
            <person name="Zeng Q."/>
            <person name="Gargeya S."/>
            <person name="Fitzgerald M."/>
            <person name="Haas B."/>
            <person name="Abouelleil A."/>
            <person name="Alvarado L."/>
            <person name="Arachchi H.M."/>
            <person name="Berlin A.M."/>
            <person name="Chapman S.B."/>
            <person name="Dewar J."/>
            <person name="Goldberg J."/>
            <person name="Griggs A."/>
            <person name="Gujja S."/>
            <person name="Hansen M."/>
            <person name="Howarth C."/>
            <person name="Imamovic A."/>
            <person name="Larimer J."/>
            <person name="McCowan C."/>
            <person name="Murphy C."/>
            <person name="Neiman D."/>
            <person name="Pearson M."/>
            <person name="Priest M."/>
            <person name="Roberts A."/>
            <person name="Saif S."/>
            <person name="Shea T."/>
            <person name="Sisk P."/>
            <person name="Sykes S."/>
            <person name="Wortman J."/>
            <person name="Nusbaum C."/>
            <person name="Birren B."/>
        </authorList>
    </citation>
    <scope>NUCLEOTIDE SEQUENCE [LARGE SCALE GENOMIC DNA]</scope>
    <source>
        <strain evidence="2 3">90B8</strain>
    </source>
</reference>
<proteinExistence type="predicted"/>
<evidence type="ECO:0000313" key="2">
    <source>
        <dbReference type="EMBL" id="ENZ34564.1"/>
    </source>
</evidence>